<sequence>MKRLLLPFIALAVFAAALSGCGQKGPLYLPDDEKTVKERSKDRFEL</sequence>
<evidence type="ECO:0000256" key="3">
    <source>
        <dbReference type="ARBA" id="ARBA00023136"/>
    </source>
</evidence>
<keyword evidence="6" id="KW-0449">Lipoprotein</keyword>
<protein>
    <submittedName>
        <fullName evidence="8">Lipopeptide</fullName>
    </submittedName>
</protein>
<dbReference type="PATRIC" id="fig|316.104.peg.1331"/>
<dbReference type="AlphaFoldDB" id="A0A023WX93"/>
<dbReference type="RefSeq" id="WP_014821761.1">
    <property type="nucleotide sequence ID" value="NZ_CP066045.1"/>
</dbReference>
<evidence type="ECO:0000256" key="4">
    <source>
        <dbReference type="ARBA" id="ARBA00023139"/>
    </source>
</evidence>
<evidence type="ECO:0000256" key="1">
    <source>
        <dbReference type="ARBA" id="ARBA00004459"/>
    </source>
</evidence>
<gene>
    <name evidence="9" type="ORF">LO50_12405</name>
    <name evidence="8" type="ORF">UIB01_19045</name>
</gene>
<keyword evidence="4" id="KW-0564">Palmitate</keyword>
<dbReference type="OrthoDB" id="8550022at2"/>
<feature type="chain" id="PRO_5014214067" evidence="7">
    <location>
        <begin position="20"/>
        <end position="46"/>
    </location>
</feature>
<dbReference type="Pfam" id="PF13627">
    <property type="entry name" value="LptM_cons"/>
    <property type="match status" value="1"/>
</dbReference>
<evidence type="ECO:0000313" key="10">
    <source>
        <dbReference type="Proteomes" id="UP000025238"/>
    </source>
</evidence>
<name>A0A023WX93_STUST</name>
<dbReference type="GeneID" id="99796647"/>
<dbReference type="KEGG" id="pstu:UIB01_19045"/>
<dbReference type="Proteomes" id="UP000032439">
    <property type="component" value="Unassembled WGS sequence"/>
</dbReference>
<keyword evidence="2 7" id="KW-0732">Signal</keyword>
<proteinExistence type="predicted"/>
<evidence type="ECO:0000256" key="6">
    <source>
        <dbReference type="ARBA" id="ARBA00023288"/>
    </source>
</evidence>
<dbReference type="GO" id="GO:0009279">
    <property type="term" value="C:cell outer membrane"/>
    <property type="evidence" value="ECO:0007669"/>
    <property type="project" value="UniProtKB-SubCell"/>
</dbReference>
<organism evidence="8 10">
    <name type="scientific">Stutzerimonas stutzeri</name>
    <name type="common">Pseudomonas stutzeri</name>
    <dbReference type="NCBI Taxonomy" id="316"/>
    <lineage>
        <taxon>Bacteria</taxon>
        <taxon>Pseudomonadati</taxon>
        <taxon>Pseudomonadota</taxon>
        <taxon>Gammaproteobacteria</taxon>
        <taxon>Pseudomonadales</taxon>
        <taxon>Pseudomonadaceae</taxon>
        <taxon>Stutzerimonas</taxon>
    </lineage>
</organism>
<dbReference type="NCBIfam" id="NF047847">
    <property type="entry name" value="SS_mature_LptM"/>
    <property type="match status" value="1"/>
</dbReference>
<dbReference type="PROSITE" id="PS51257">
    <property type="entry name" value="PROKAR_LIPOPROTEIN"/>
    <property type="match status" value="1"/>
</dbReference>
<dbReference type="InterPro" id="IPR032831">
    <property type="entry name" value="LptM_cons"/>
</dbReference>
<reference evidence="8 10" key="1">
    <citation type="submission" date="2014-03" db="EMBL/GenBank/DDBJ databases">
        <title>Complete genome sequence of Pseudomonas stutzeri 19SMN4.</title>
        <authorList>
            <person name="Brunet-Galmes I."/>
            <person name="Nogales B."/>
            <person name="Busquets A."/>
            <person name="Pena A."/>
            <person name="Gomila M."/>
            <person name="Garcia-Valdes E."/>
            <person name="Lalucat J."/>
            <person name="Bennasar A."/>
            <person name="Bosch R."/>
        </authorList>
    </citation>
    <scope>NUCLEOTIDE SEQUENCE [LARGE SCALE GENOMIC DNA]</scope>
    <source>
        <strain evidence="8 10">19SMN4</strain>
    </source>
</reference>
<evidence type="ECO:0000256" key="7">
    <source>
        <dbReference type="SAM" id="SignalP"/>
    </source>
</evidence>
<dbReference type="EMBL" id="JXXD01000112">
    <property type="protein sequence ID" value="KIZ35716.1"/>
    <property type="molecule type" value="Genomic_DNA"/>
</dbReference>
<evidence type="ECO:0000313" key="8">
    <source>
        <dbReference type="EMBL" id="AHY44449.1"/>
    </source>
</evidence>
<evidence type="ECO:0000256" key="5">
    <source>
        <dbReference type="ARBA" id="ARBA00023237"/>
    </source>
</evidence>
<comment type="subcellular location">
    <subcellularLocation>
        <location evidence="1">Cell outer membrane</location>
        <topology evidence="1">Lipid-anchor</topology>
    </subcellularLocation>
</comment>
<accession>A0A023WX93</accession>
<feature type="signal peptide" evidence="7">
    <location>
        <begin position="1"/>
        <end position="19"/>
    </location>
</feature>
<reference evidence="9 11" key="2">
    <citation type="submission" date="2014-11" db="EMBL/GenBank/DDBJ databases">
        <title>Genomics and ecophysiology of heterotrophic nitrogen fixing bacteria isolated from estuarine surface water.</title>
        <authorList>
            <person name="Bentzon-Tilia M."/>
            <person name="Severin I."/>
            <person name="Hansen L.H."/>
            <person name="Riemann L."/>
        </authorList>
    </citation>
    <scope>NUCLEOTIDE SEQUENCE [LARGE SCALE GENOMIC DNA]</scope>
    <source>
        <strain evidence="9 11">BAL361</strain>
    </source>
</reference>
<dbReference type="Proteomes" id="UP000025238">
    <property type="component" value="Chromosome"/>
</dbReference>
<dbReference type="EMBL" id="CP007509">
    <property type="protein sequence ID" value="AHY44449.1"/>
    <property type="molecule type" value="Genomic_DNA"/>
</dbReference>
<evidence type="ECO:0000313" key="11">
    <source>
        <dbReference type="Proteomes" id="UP000032439"/>
    </source>
</evidence>
<evidence type="ECO:0000313" key="9">
    <source>
        <dbReference type="EMBL" id="KIZ35716.1"/>
    </source>
</evidence>
<evidence type="ECO:0000256" key="2">
    <source>
        <dbReference type="ARBA" id="ARBA00022729"/>
    </source>
</evidence>
<keyword evidence="3" id="KW-0472">Membrane</keyword>
<keyword evidence="5" id="KW-0998">Cell outer membrane</keyword>